<dbReference type="EMBL" id="JAHUZB010000008">
    <property type="protein sequence ID" value="MBV7392127.1"/>
    <property type="molecule type" value="Genomic_DNA"/>
</dbReference>
<dbReference type="PANTHER" id="PTHR47738">
    <property type="entry name" value="PTS SYSTEM FRUCTOSE-LIKE EIIA COMPONENT-RELATED"/>
    <property type="match status" value="1"/>
</dbReference>
<dbReference type="Proteomes" id="UP000774130">
    <property type="component" value="Unassembled WGS sequence"/>
</dbReference>
<gene>
    <name evidence="2" type="ORF">KUA55_15700</name>
</gene>
<dbReference type="InterPro" id="IPR051541">
    <property type="entry name" value="PTS_SugarTrans_NitroReg"/>
</dbReference>
<keyword evidence="2" id="KW-0762">Sugar transport</keyword>
<protein>
    <submittedName>
        <fullName evidence="2">PTS sugar transporter subunit IIA</fullName>
    </submittedName>
</protein>
<reference evidence="2 3" key="1">
    <citation type="submission" date="2021-06" db="EMBL/GenBank/DDBJ databases">
        <title>Enterococcus alishanensis sp. nov., a novel lactic acid bacterium isolated from fresh coffee beans.</title>
        <authorList>
            <person name="Chen Y.-S."/>
        </authorList>
    </citation>
    <scope>NUCLEOTIDE SEQUENCE [LARGE SCALE GENOMIC DNA]</scope>
    <source>
        <strain evidence="2 3">ALS3</strain>
    </source>
</reference>
<evidence type="ECO:0000313" key="3">
    <source>
        <dbReference type="Proteomes" id="UP000774130"/>
    </source>
</evidence>
<feature type="domain" description="PTS EIIA type-2" evidence="1">
    <location>
        <begin position="9"/>
        <end position="156"/>
    </location>
</feature>
<dbReference type="PANTHER" id="PTHR47738:SF3">
    <property type="entry name" value="PHOSPHOTRANSFERASE SYSTEM MANNITOL_FRUCTOSE-SPECIFIC IIA DOMAIN CONTAINING PROTEIN"/>
    <property type="match status" value="1"/>
</dbReference>
<name>A0ABS6TGW3_9ENTE</name>
<keyword evidence="2" id="KW-0813">Transport</keyword>
<proteinExistence type="predicted"/>
<dbReference type="PROSITE" id="PS51094">
    <property type="entry name" value="PTS_EIIA_TYPE_2"/>
    <property type="match status" value="1"/>
</dbReference>
<evidence type="ECO:0000313" key="2">
    <source>
        <dbReference type="EMBL" id="MBV7392127.1"/>
    </source>
</evidence>
<dbReference type="Pfam" id="PF00359">
    <property type="entry name" value="PTS_EIIA_2"/>
    <property type="match status" value="1"/>
</dbReference>
<dbReference type="RefSeq" id="WP_218327343.1">
    <property type="nucleotide sequence ID" value="NZ_JAHUZB010000008.1"/>
</dbReference>
<organism evidence="2 3">
    <name type="scientific">Enterococcus alishanensis</name>
    <dbReference type="NCBI Taxonomy" id="1303817"/>
    <lineage>
        <taxon>Bacteria</taxon>
        <taxon>Bacillati</taxon>
        <taxon>Bacillota</taxon>
        <taxon>Bacilli</taxon>
        <taxon>Lactobacillales</taxon>
        <taxon>Enterococcaceae</taxon>
        <taxon>Enterococcus</taxon>
    </lineage>
</organism>
<dbReference type="InterPro" id="IPR002178">
    <property type="entry name" value="PTS_EIIA_type-2_dom"/>
</dbReference>
<evidence type="ECO:0000259" key="1">
    <source>
        <dbReference type="PROSITE" id="PS51094"/>
    </source>
</evidence>
<sequence>MSEKNSLLDYIKEPLVFVNATFDSHGELFEEVYQQAVKRDWVTTNFIDKINERETTFPTGIQLEKRGAAIPHTDPECVKQEFIAIVTNQKPVSFMRMDDANQSVAAEIVFVLGLNQPHAQLEMLQSLMGLLQNETVLTQLINSQDVPSLIQIVKQYSF</sequence>
<keyword evidence="3" id="KW-1185">Reference proteome</keyword>
<accession>A0ABS6TGW3</accession>
<comment type="caution">
    <text evidence="2">The sequence shown here is derived from an EMBL/GenBank/DDBJ whole genome shotgun (WGS) entry which is preliminary data.</text>
</comment>
<dbReference type="CDD" id="cd00211">
    <property type="entry name" value="PTS_IIA_fru"/>
    <property type="match status" value="1"/>
</dbReference>